<dbReference type="GO" id="GO:0051920">
    <property type="term" value="F:peroxiredoxin activity"/>
    <property type="evidence" value="ECO:0007669"/>
    <property type="project" value="InterPro"/>
</dbReference>
<keyword evidence="2" id="KW-0575">Peroxidase</keyword>
<gene>
    <name evidence="2" type="ORF">CJD36_017135</name>
</gene>
<dbReference type="SUPFAM" id="SSF69118">
    <property type="entry name" value="AhpD-like"/>
    <property type="match status" value="1"/>
</dbReference>
<keyword evidence="2" id="KW-0560">Oxidoreductase</keyword>
<dbReference type="Proteomes" id="UP000239872">
    <property type="component" value="Unassembled WGS sequence"/>
</dbReference>
<proteinExistence type="predicted"/>
<evidence type="ECO:0000313" key="3">
    <source>
        <dbReference type="Proteomes" id="UP000239872"/>
    </source>
</evidence>
<dbReference type="Pfam" id="PF02627">
    <property type="entry name" value="CMD"/>
    <property type="match status" value="1"/>
</dbReference>
<dbReference type="Gene3D" id="1.20.1290.10">
    <property type="entry name" value="AhpD-like"/>
    <property type="match status" value="1"/>
</dbReference>
<feature type="domain" description="Carboxymuconolactone decarboxylase-like" evidence="1">
    <location>
        <begin position="41"/>
        <end position="90"/>
    </location>
</feature>
<dbReference type="NCBIfam" id="TIGR00778">
    <property type="entry name" value="ahpD_dom"/>
    <property type="match status" value="1"/>
</dbReference>
<dbReference type="RefSeq" id="WP_105040431.1">
    <property type="nucleotide sequence ID" value="NZ_PPSL01000005.1"/>
</dbReference>
<name>A0A2S7SRX1_9BACT</name>
<reference evidence="2 3" key="1">
    <citation type="submission" date="2018-01" db="EMBL/GenBank/DDBJ databases">
        <title>A novel member of the phylum Bacteroidetes isolated from glacier ice.</title>
        <authorList>
            <person name="Liu Q."/>
            <person name="Xin Y.-H."/>
        </authorList>
    </citation>
    <scope>NUCLEOTIDE SEQUENCE [LARGE SCALE GENOMIC DNA]</scope>
    <source>
        <strain evidence="2 3">RB1R16</strain>
    </source>
</reference>
<dbReference type="PANTHER" id="PTHR35446">
    <property type="entry name" value="SI:CH211-175M2.5"/>
    <property type="match status" value="1"/>
</dbReference>
<dbReference type="AlphaFoldDB" id="A0A2S7SRX1"/>
<dbReference type="OrthoDB" id="9808310at2"/>
<protein>
    <submittedName>
        <fullName evidence="2">Peroxidase</fullName>
    </submittedName>
</protein>
<comment type="caution">
    <text evidence="2">The sequence shown here is derived from an EMBL/GenBank/DDBJ whole genome shotgun (WGS) entry which is preliminary data.</text>
</comment>
<accession>A0A2S7SRX1</accession>
<dbReference type="EMBL" id="PPSL01000005">
    <property type="protein sequence ID" value="PQJ09659.1"/>
    <property type="molecule type" value="Genomic_DNA"/>
</dbReference>
<dbReference type="InterPro" id="IPR004675">
    <property type="entry name" value="AhpD_core"/>
</dbReference>
<dbReference type="InterPro" id="IPR003779">
    <property type="entry name" value="CMD-like"/>
</dbReference>
<sequence>MARLTAINPEQASGKTKELFNAVQSKLGVVPNMMRTMGNAPAFLEGYLNLSGALGTGKLGLKNSNLIAMAVAESNACNYCLSAHTYLGLNLAKIDEATLTDARDGIAKDAKTQAILQFAKLVVAKHGQLNDADVAAVKLAGVTDGEIAEIIGHVALNIMTNYFNNTAGTVIDFPVVAAHVATV</sequence>
<dbReference type="PANTHER" id="PTHR35446:SF3">
    <property type="entry name" value="CMD DOMAIN-CONTAINING PROTEIN"/>
    <property type="match status" value="1"/>
</dbReference>
<keyword evidence="3" id="KW-1185">Reference proteome</keyword>
<evidence type="ECO:0000259" key="1">
    <source>
        <dbReference type="Pfam" id="PF02627"/>
    </source>
</evidence>
<evidence type="ECO:0000313" key="2">
    <source>
        <dbReference type="EMBL" id="PQJ09659.1"/>
    </source>
</evidence>
<organism evidence="2 3">
    <name type="scientific">Flavipsychrobacter stenotrophus</name>
    <dbReference type="NCBI Taxonomy" id="2077091"/>
    <lineage>
        <taxon>Bacteria</taxon>
        <taxon>Pseudomonadati</taxon>
        <taxon>Bacteroidota</taxon>
        <taxon>Chitinophagia</taxon>
        <taxon>Chitinophagales</taxon>
        <taxon>Chitinophagaceae</taxon>
        <taxon>Flavipsychrobacter</taxon>
    </lineage>
</organism>
<dbReference type="InterPro" id="IPR029032">
    <property type="entry name" value="AhpD-like"/>
</dbReference>